<dbReference type="AlphaFoldDB" id="A0A9W9U639"/>
<organism evidence="2 3">
    <name type="scientific">Penicillium atrosanguineum</name>
    <dbReference type="NCBI Taxonomy" id="1132637"/>
    <lineage>
        <taxon>Eukaryota</taxon>
        <taxon>Fungi</taxon>
        <taxon>Dikarya</taxon>
        <taxon>Ascomycota</taxon>
        <taxon>Pezizomycotina</taxon>
        <taxon>Eurotiomycetes</taxon>
        <taxon>Eurotiomycetidae</taxon>
        <taxon>Eurotiales</taxon>
        <taxon>Aspergillaceae</taxon>
        <taxon>Penicillium</taxon>
    </lineage>
</organism>
<sequence length="510" mass="57570">MEHNDAFDYIANLERRIYRLKRILRECVPYLPQDVILGCQIPQELDSSHILQLPVSPAPPAPSSVQDRRSPPSSSSAPQETWRKPLRIFIDKIPFARKWPGTISPPPVSVLDVLFQNDTALRERDSSTTDIRYRHSDILQTLGNYASLTQKCVNDAKWANFIVSYQKFVLGALCHVACCLGVDPTSVNNMMLSISKGKPDHLQELRHGAAWGAAAIDRLERESSWDIRSGDILFYFTPTFTSLRYWAKANQSIAIFTDRLKEVEYTKSKELLHTNHLSVPCIIKCIFGKRVQLSDVCQSLHCSLDIARKSFAKWYLEPYGSDVMDDIERQQLFSPMTHSPGIGIDYEAESQARWRSQPSRDFTSEARKRRRLNSGFTAAPVVSSSNLDGLPTTPNLSANVRIQTTSNEVSNRFLLNFPDHELVCPSRYASSVDLPQQDDSRQRHLHFTETTGSADVETLSYALPSFNAISEIPSMPHCNFTRAQETTELPSNNLDYCIPSFSQITGIPSP</sequence>
<proteinExistence type="predicted"/>
<reference evidence="2" key="2">
    <citation type="journal article" date="2023" name="IMA Fungus">
        <title>Comparative genomic study of the Penicillium genus elucidates a diverse pangenome and 15 lateral gene transfer events.</title>
        <authorList>
            <person name="Petersen C."/>
            <person name="Sorensen T."/>
            <person name="Nielsen M.R."/>
            <person name="Sondergaard T.E."/>
            <person name="Sorensen J.L."/>
            <person name="Fitzpatrick D.A."/>
            <person name="Frisvad J.C."/>
            <person name="Nielsen K.L."/>
        </authorList>
    </citation>
    <scope>NUCLEOTIDE SEQUENCE</scope>
    <source>
        <strain evidence="2">IBT 21472</strain>
    </source>
</reference>
<dbReference type="Proteomes" id="UP001147746">
    <property type="component" value="Unassembled WGS sequence"/>
</dbReference>
<protein>
    <submittedName>
        <fullName evidence="2">Uncharacterized protein</fullName>
    </submittedName>
</protein>
<evidence type="ECO:0000313" key="3">
    <source>
        <dbReference type="Proteomes" id="UP001147746"/>
    </source>
</evidence>
<name>A0A9W9U639_9EURO</name>
<feature type="region of interest" description="Disordered" evidence="1">
    <location>
        <begin position="52"/>
        <end position="80"/>
    </location>
</feature>
<keyword evidence="3" id="KW-1185">Reference proteome</keyword>
<accession>A0A9W9U639</accession>
<evidence type="ECO:0000256" key="1">
    <source>
        <dbReference type="SAM" id="MobiDB-lite"/>
    </source>
</evidence>
<evidence type="ECO:0000313" key="2">
    <source>
        <dbReference type="EMBL" id="KAJ5318581.1"/>
    </source>
</evidence>
<gene>
    <name evidence="2" type="ORF">N7476_005001</name>
</gene>
<comment type="caution">
    <text evidence="2">The sequence shown here is derived from an EMBL/GenBank/DDBJ whole genome shotgun (WGS) entry which is preliminary data.</text>
</comment>
<dbReference type="EMBL" id="JAPZBO010000004">
    <property type="protein sequence ID" value="KAJ5318581.1"/>
    <property type="molecule type" value="Genomic_DNA"/>
</dbReference>
<reference evidence="2" key="1">
    <citation type="submission" date="2022-12" db="EMBL/GenBank/DDBJ databases">
        <authorList>
            <person name="Petersen C."/>
        </authorList>
    </citation>
    <scope>NUCLEOTIDE SEQUENCE</scope>
    <source>
        <strain evidence="2">IBT 21472</strain>
    </source>
</reference>